<dbReference type="AlphaFoldDB" id="A0A6N3F316"/>
<dbReference type="EMBL" id="CACRTZ010000029">
    <property type="protein sequence ID" value="VYU46276.1"/>
    <property type="molecule type" value="Genomic_DNA"/>
</dbReference>
<dbReference type="SUPFAM" id="SSF51338">
    <property type="entry name" value="Composite domain of metallo-dependent hydrolases"/>
    <property type="match status" value="1"/>
</dbReference>
<gene>
    <name evidence="2" type="primary">nfdA_2</name>
    <name evidence="2" type="ORF">EMLFYP7_02464</name>
</gene>
<dbReference type="Gene3D" id="3.20.20.140">
    <property type="entry name" value="Metal-dependent hydrolases"/>
    <property type="match status" value="1"/>
</dbReference>
<name>A0A6N3F316_9ENTR</name>
<dbReference type="PANTHER" id="PTHR22642">
    <property type="entry name" value="IMIDAZOLONEPROPIONASE"/>
    <property type="match status" value="1"/>
</dbReference>
<evidence type="ECO:0000259" key="1">
    <source>
        <dbReference type="Pfam" id="PF07969"/>
    </source>
</evidence>
<keyword evidence="2" id="KW-0378">Hydrolase</keyword>
<reference evidence="2" key="1">
    <citation type="submission" date="2019-11" db="EMBL/GenBank/DDBJ databases">
        <authorList>
            <person name="Feng L."/>
        </authorList>
    </citation>
    <scope>NUCLEOTIDE SEQUENCE</scope>
    <source>
        <strain evidence="2">EMassiliensisLFYP7</strain>
    </source>
</reference>
<dbReference type="Pfam" id="PF07969">
    <property type="entry name" value="Amidohydro_3"/>
    <property type="match status" value="1"/>
</dbReference>
<dbReference type="InterPro" id="IPR032466">
    <property type="entry name" value="Metal_Hydrolase"/>
</dbReference>
<evidence type="ECO:0000313" key="2">
    <source>
        <dbReference type="EMBL" id="VYU46276.1"/>
    </source>
</evidence>
<dbReference type="SUPFAM" id="SSF51556">
    <property type="entry name" value="Metallo-dependent hydrolases"/>
    <property type="match status" value="1"/>
</dbReference>
<dbReference type="Gene3D" id="3.10.310.70">
    <property type="match status" value="1"/>
</dbReference>
<dbReference type="PANTHER" id="PTHR22642:SF2">
    <property type="entry name" value="PROTEIN LONG AFTER FAR-RED 3"/>
    <property type="match status" value="1"/>
</dbReference>
<dbReference type="InterPro" id="IPR011059">
    <property type="entry name" value="Metal-dep_hydrolase_composite"/>
</dbReference>
<sequence>MNIHQAADIILRSESIFTADSETLFSGYIVIADGIIAALLPAADDITPWRGPQTRYHDLGDKLICPGICDNHTFFTGYMSMHRGVDLRATDNSAAALLLLKAAEQSLPAGKSLYAWGWSTARWGQLPASAALDAAFPHRPVVAINSDKSYCWMNQAAMARYGFTPDACSAEARVRLLAEMLNDATQVKAELRAFMAMLATRGVTAIKDVCFDDAPALLDAWAELEANDELALRVSLVSEPVAAPLNFPFARQARDRFHSDRLRFHGFKLMVDGVIADHTGDMLEPYADRPQTHTLKPVDYAALRQQVLEADRLGFDCCLNAEGDAAIRRCIDIFAECQHANPPRVRHHALSDMECPHPDDIPHLAALEISAEVYAQILLLNQSASDAYMRERGGEAREGQFFDYAALFKAGVLVTIGTDLPLFITSVPDAMYAACCRRFADGTPPQGWQRERSMTRTQLLKAWTINAAIQHGTAEQTGSLRVGKRADIAVFDRNLLACADDDVRQARVVLTLIDGRATHDVL</sequence>
<feature type="domain" description="Amidohydrolase 3" evidence="1">
    <location>
        <begin position="58"/>
        <end position="517"/>
    </location>
</feature>
<dbReference type="RefSeq" id="WP_156566339.1">
    <property type="nucleotide sequence ID" value="NZ_CACRTZ010000029.1"/>
</dbReference>
<accession>A0A6N3F316</accession>
<proteinExistence type="predicted"/>
<protein>
    <submittedName>
        <fullName evidence="2">N-substituted formamide deformylase</fullName>
        <ecNumber evidence="2">3.5.1.91</ecNumber>
    </submittedName>
</protein>
<dbReference type="Gene3D" id="2.30.40.10">
    <property type="entry name" value="Urease, subunit C, domain 1"/>
    <property type="match status" value="1"/>
</dbReference>
<organism evidence="2">
    <name type="scientific">Phytobacter massiliensis</name>
    <dbReference type="NCBI Taxonomy" id="1485952"/>
    <lineage>
        <taxon>Bacteria</taxon>
        <taxon>Pseudomonadati</taxon>
        <taxon>Pseudomonadota</taxon>
        <taxon>Gammaproteobacteria</taxon>
        <taxon>Enterobacterales</taxon>
        <taxon>Enterobacteriaceae</taxon>
        <taxon>Phytobacter</taxon>
    </lineage>
</organism>
<dbReference type="GO" id="GO:0016810">
    <property type="term" value="F:hydrolase activity, acting on carbon-nitrogen (but not peptide) bonds"/>
    <property type="evidence" value="ECO:0007669"/>
    <property type="project" value="InterPro"/>
</dbReference>
<dbReference type="InterPro" id="IPR013108">
    <property type="entry name" value="Amidohydro_3"/>
</dbReference>
<dbReference type="EC" id="3.5.1.91" evidence="2"/>